<keyword evidence="6" id="KW-1185">Reference proteome</keyword>
<keyword evidence="1" id="KW-0805">Transcription regulation</keyword>
<dbReference type="InterPro" id="IPR036390">
    <property type="entry name" value="WH_DNA-bd_sf"/>
</dbReference>
<dbReference type="PROSITE" id="PS50949">
    <property type="entry name" value="HTH_GNTR"/>
    <property type="match status" value="1"/>
</dbReference>
<gene>
    <name evidence="5" type="ORF">NH26_23565</name>
</gene>
<evidence type="ECO:0000313" key="6">
    <source>
        <dbReference type="Proteomes" id="UP000179797"/>
    </source>
</evidence>
<dbReference type="PANTHER" id="PTHR38445:SF10">
    <property type="entry name" value="GNTR-FAMILY TRANSCRIPTIONAL REGULATOR"/>
    <property type="match status" value="1"/>
</dbReference>
<dbReference type="CDD" id="cd07377">
    <property type="entry name" value="WHTH_GntR"/>
    <property type="match status" value="1"/>
</dbReference>
<feature type="domain" description="HTH gntR-type" evidence="4">
    <location>
        <begin position="17"/>
        <end position="85"/>
    </location>
</feature>
<dbReference type="STRING" id="915059.NH26_23565"/>
<dbReference type="EMBL" id="JRYR02000002">
    <property type="protein sequence ID" value="OHX64554.1"/>
    <property type="molecule type" value="Genomic_DNA"/>
</dbReference>
<name>A0A1S1YU48_FLAPC</name>
<dbReference type="InterPro" id="IPR028082">
    <property type="entry name" value="Peripla_BP_I"/>
</dbReference>
<protein>
    <recommendedName>
        <fullName evidence="4">HTH gntR-type domain-containing protein</fullName>
    </recommendedName>
</protein>
<dbReference type="SMART" id="SM00345">
    <property type="entry name" value="HTH_GNTR"/>
    <property type="match status" value="1"/>
</dbReference>
<dbReference type="SUPFAM" id="SSF53822">
    <property type="entry name" value="Periplasmic binding protein-like I"/>
    <property type="match status" value="1"/>
</dbReference>
<dbReference type="OrthoDB" id="742238at2"/>
<organism evidence="5 6">
    <name type="scientific">Flammeovirga pacifica</name>
    <dbReference type="NCBI Taxonomy" id="915059"/>
    <lineage>
        <taxon>Bacteria</taxon>
        <taxon>Pseudomonadati</taxon>
        <taxon>Bacteroidota</taxon>
        <taxon>Cytophagia</taxon>
        <taxon>Cytophagales</taxon>
        <taxon>Flammeovirgaceae</taxon>
        <taxon>Flammeovirga</taxon>
    </lineage>
</organism>
<evidence type="ECO:0000256" key="2">
    <source>
        <dbReference type="ARBA" id="ARBA00023125"/>
    </source>
</evidence>
<evidence type="ECO:0000256" key="1">
    <source>
        <dbReference type="ARBA" id="ARBA00023015"/>
    </source>
</evidence>
<keyword evidence="2" id="KW-0238">DNA-binding</keyword>
<dbReference type="SUPFAM" id="SSF46785">
    <property type="entry name" value="Winged helix' DNA-binding domain"/>
    <property type="match status" value="1"/>
</dbReference>
<comment type="caution">
    <text evidence="5">The sequence shown here is derived from an EMBL/GenBank/DDBJ whole genome shotgun (WGS) entry which is preliminary data.</text>
</comment>
<evidence type="ECO:0000259" key="4">
    <source>
        <dbReference type="PROSITE" id="PS50949"/>
    </source>
</evidence>
<dbReference type="Pfam" id="PF00392">
    <property type="entry name" value="GntR"/>
    <property type="match status" value="1"/>
</dbReference>
<dbReference type="AlphaFoldDB" id="A0A1S1YU48"/>
<dbReference type="GO" id="GO:0003677">
    <property type="term" value="F:DNA binding"/>
    <property type="evidence" value="ECO:0007669"/>
    <property type="project" value="UniProtKB-KW"/>
</dbReference>
<accession>A0A1S1YU48</accession>
<proteinExistence type="predicted"/>
<dbReference type="GO" id="GO:0003700">
    <property type="term" value="F:DNA-binding transcription factor activity"/>
    <property type="evidence" value="ECO:0007669"/>
    <property type="project" value="InterPro"/>
</dbReference>
<evidence type="ECO:0000256" key="3">
    <source>
        <dbReference type="ARBA" id="ARBA00023163"/>
    </source>
</evidence>
<keyword evidence="3" id="KW-0804">Transcription</keyword>
<dbReference type="InterPro" id="IPR000524">
    <property type="entry name" value="Tscrpt_reg_HTH_GntR"/>
</dbReference>
<evidence type="ECO:0000313" key="5">
    <source>
        <dbReference type="EMBL" id="OHX64554.1"/>
    </source>
</evidence>
<dbReference type="Gene3D" id="3.40.50.2300">
    <property type="match status" value="2"/>
</dbReference>
<dbReference type="RefSeq" id="WP_044217077.1">
    <property type="nucleotide sequence ID" value="NZ_JRYR02000002.1"/>
</dbReference>
<dbReference type="Gene3D" id="1.10.10.10">
    <property type="entry name" value="Winged helix-like DNA-binding domain superfamily/Winged helix DNA-binding domain"/>
    <property type="match status" value="1"/>
</dbReference>
<sequence>MIEQLSSIYQEEGKKNAPKYLQLSNTFKTLIKLGVLKADDRMPSFTELVIELDLSKDTVEKAYNILKEENYIISIRGKGTFVNSGPALGKAKVLLVFNKISPSKKKLYESFSQTSEGKIEHDLLLHNGSLSHLKKIIQEQRNNYHYFAIIPIFNNVSDQEVEKVLTELPSDKLLLLGKAENNFNKEIHSVYEDFAEDLFDTLQQNIKPIIHFDQLHLVIAKESSRTLQDVWSGFVRFCLHFNLPYTVTSNFEVGNIVSNTLYIVTDDQDLANIVKDSKKNNYQLGKDVGLISYNDSPLKEIIGDGITIISSSFSDMGKIAALQIINNELESVKVPFLMKRRGSF</sequence>
<dbReference type="Proteomes" id="UP000179797">
    <property type="component" value="Unassembled WGS sequence"/>
</dbReference>
<reference evidence="5 6" key="1">
    <citation type="journal article" date="2012" name="Int. J. Syst. Evol. Microbiol.">
        <title>Flammeovirga pacifica sp. nov., isolated from deep-sea sediment.</title>
        <authorList>
            <person name="Xu H."/>
            <person name="Fu Y."/>
            <person name="Yang N."/>
            <person name="Ding Z."/>
            <person name="Lai Q."/>
            <person name="Zeng R."/>
        </authorList>
    </citation>
    <scope>NUCLEOTIDE SEQUENCE [LARGE SCALE GENOMIC DNA]</scope>
    <source>
        <strain evidence="6">DSM 24597 / LMG 26175 / WPAGA1</strain>
    </source>
</reference>
<dbReference type="PANTHER" id="PTHR38445">
    <property type="entry name" value="HTH-TYPE TRANSCRIPTIONAL REPRESSOR YTRA"/>
    <property type="match status" value="1"/>
</dbReference>
<dbReference type="InterPro" id="IPR036388">
    <property type="entry name" value="WH-like_DNA-bd_sf"/>
</dbReference>